<reference evidence="1 2" key="1">
    <citation type="journal article" date="2018" name="Sci. Rep.">
        <title>Comparative genomics provides insights into the lifestyle and reveals functional heterogeneity of dark septate endophytic fungi.</title>
        <authorList>
            <person name="Knapp D.G."/>
            <person name="Nemeth J.B."/>
            <person name="Barry K."/>
            <person name="Hainaut M."/>
            <person name="Henrissat B."/>
            <person name="Johnson J."/>
            <person name="Kuo A."/>
            <person name="Lim J.H.P."/>
            <person name="Lipzen A."/>
            <person name="Nolan M."/>
            <person name="Ohm R.A."/>
            <person name="Tamas L."/>
            <person name="Grigoriev I.V."/>
            <person name="Spatafora J.W."/>
            <person name="Nagy L.G."/>
            <person name="Kovacs G.M."/>
        </authorList>
    </citation>
    <scope>NUCLEOTIDE SEQUENCE [LARGE SCALE GENOMIC DNA]</scope>
    <source>
        <strain evidence="1 2">DSE2036</strain>
    </source>
</reference>
<protein>
    <recommendedName>
        <fullName evidence="3">Protein kinase domain-containing protein</fullName>
    </recommendedName>
</protein>
<dbReference type="EMBL" id="KZ805692">
    <property type="protein sequence ID" value="PVH92352.1"/>
    <property type="molecule type" value="Genomic_DNA"/>
</dbReference>
<dbReference type="SUPFAM" id="SSF56112">
    <property type="entry name" value="Protein kinase-like (PK-like)"/>
    <property type="match status" value="1"/>
</dbReference>
<organism evidence="1 2">
    <name type="scientific">Periconia macrospinosa</name>
    <dbReference type="NCBI Taxonomy" id="97972"/>
    <lineage>
        <taxon>Eukaryota</taxon>
        <taxon>Fungi</taxon>
        <taxon>Dikarya</taxon>
        <taxon>Ascomycota</taxon>
        <taxon>Pezizomycotina</taxon>
        <taxon>Dothideomycetes</taxon>
        <taxon>Pleosporomycetidae</taxon>
        <taxon>Pleosporales</taxon>
        <taxon>Massarineae</taxon>
        <taxon>Periconiaceae</taxon>
        <taxon>Periconia</taxon>
    </lineage>
</organism>
<proteinExistence type="predicted"/>
<dbReference type="InterPro" id="IPR011009">
    <property type="entry name" value="Kinase-like_dom_sf"/>
</dbReference>
<gene>
    <name evidence="1" type="ORF">DM02DRAFT_620000</name>
</gene>
<dbReference type="STRING" id="97972.A0A2V1D2V9"/>
<dbReference type="Proteomes" id="UP000244855">
    <property type="component" value="Unassembled WGS sequence"/>
</dbReference>
<evidence type="ECO:0008006" key="3">
    <source>
        <dbReference type="Google" id="ProtNLM"/>
    </source>
</evidence>
<evidence type="ECO:0000313" key="2">
    <source>
        <dbReference type="Proteomes" id="UP000244855"/>
    </source>
</evidence>
<accession>A0A2V1D2V9</accession>
<name>A0A2V1D2V9_9PLEO</name>
<dbReference type="OrthoDB" id="3250044at2759"/>
<feature type="non-terminal residue" evidence="1">
    <location>
        <position position="107"/>
    </location>
</feature>
<evidence type="ECO:0000313" key="1">
    <source>
        <dbReference type="EMBL" id="PVH92352.1"/>
    </source>
</evidence>
<keyword evidence="2" id="KW-1185">Reference proteome</keyword>
<sequence>MYLHHETATEEEIVCLCARSTSARNVIHELEGGHSVVRISKDAVVKCGFGITKEEADNQAQAYSLINQAIIRVPRVYRFFTHKGIGYIVMEFVDGESLNSTADISIC</sequence>
<dbReference type="AlphaFoldDB" id="A0A2V1D2V9"/>